<dbReference type="Gene3D" id="3.40.50.720">
    <property type="entry name" value="NAD(P)-binding Rossmann-like Domain"/>
    <property type="match status" value="1"/>
</dbReference>
<dbReference type="EMBL" id="JAAIKC010000001">
    <property type="protein sequence ID" value="NEW05746.1"/>
    <property type="molecule type" value="Genomic_DNA"/>
</dbReference>
<evidence type="ECO:0000313" key="2">
    <source>
        <dbReference type="EMBL" id="NEW05746.1"/>
    </source>
</evidence>
<dbReference type="InterPro" id="IPR001509">
    <property type="entry name" value="Epimerase_deHydtase"/>
</dbReference>
<dbReference type="PANTHER" id="PTHR43245:SF24">
    <property type="entry name" value="DEHYDROGENASE"/>
    <property type="match status" value="1"/>
</dbReference>
<protein>
    <submittedName>
        <fullName evidence="2">NAD-dependent epimerase/dehydratase family protein</fullName>
    </submittedName>
</protein>
<dbReference type="RefSeq" id="WP_163943005.1">
    <property type="nucleotide sequence ID" value="NZ_JAAIKC010000001.1"/>
</dbReference>
<dbReference type="InterPro" id="IPR050177">
    <property type="entry name" value="Lipid_A_modif_metabolic_enz"/>
</dbReference>
<reference evidence="2" key="1">
    <citation type="submission" date="2020-02" db="EMBL/GenBank/DDBJ databases">
        <authorList>
            <person name="Shen X.-R."/>
            <person name="Zhang Y.-X."/>
        </authorList>
    </citation>
    <scope>NUCLEOTIDE SEQUENCE</scope>
    <source>
        <strain evidence="2">SYP-B3998</strain>
    </source>
</reference>
<dbReference type="Pfam" id="PF01370">
    <property type="entry name" value="Epimerase"/>
    <property type="match status" value="1"/>
</dbReference>
<sequence length="330" mass="35934">MKALVTGGTGFLGKRLAYRLRDLGWEVTVIGRKDLVGKQLAAQGIRYVSLDLRHREEVIKVCKDQEAVFHCAARSASWGAYSDFYDSNVKGTEHVIAGCLRHGVERLIHVSSPSVCFRYTNRLGVTESDALPKKQASPYAATKRLAELAIEKAGAEGLRALIIRPRAIFGPGDTSILPRIIEANATRGVPMIDGGRALIDLTYIDNVVDALLLCQCAPEQVLGRTFHITNGEPMPFVKAAELLFSKLGMSLHTKKLSFPAAFAAASVLEGLATWSASQQEPMLTRAVVGMLGRSQTLDIRAAQLELGYSAKVSIDTGLNAFATWWRNEHA</sequence>
<name>A0A6G3ZU55_9BACL</name>
<dbReference type="InterPro" id="IPR036291">
    <property type="entry name" value="NAD(P)-bd_dom_sf"/>
</dbReference>
<accession>A0A6G3ZU55</accession>
<gene>
    <name evidence="2" type="ORF">GK047_06900</name>
</gene>
<feature type="domain" description="NAD-dependent epimerase/dehydratase" evidence="1">
    <location>
        <begin position="3"/>
        <end position="219"/>
    </location>
</feature>
<evidence type="ECO:0000259" key="1">
    <source>
        <dbReference type="Pfam" id="PF01370"/>
    </source>
</evidence>
<comment type="caution">
    <text evidence="2">The sequence shown here is derived from an EMBL/GenBank/DDBJ whole genome shotgun (WGS) entry which is preliminary data.</text>
</comment>
<proteinExistence type="predicted"/>
<dbReference type="AlphaFoldDB" id="A0A6G3ZU55"/>
<dbReference type="PANTHER" id="PTHR43245">
    <property type="entry name" value="BIFUNCTIONAL POLYMYXIN RESISTANCE PROTEIN ARNA"/>
    <property type="match status" value="1"/>
</dbReference>
<organism evidence="2">
    <name type="scientific">Paenibacillus sp. SYP-B3998</name>
    <dbReference type="NCBI Taxonomy" id="2678564"/>
    <lineage>
        <taxon>Bacteria</taxon>
        <taxon>Bacillati</taxon>
        <taxon>Bacillota</taxon>
        <taxon>Bacilli</taxon>
        <taxon>Bacillales</taxon>
        <taxon>Paenibacillaceae</taxon>
        <taxon>Paenibacillus</taxon>
    </lineage>
</organism>
<dbReference type="SUPFAM" id="SSF51735">
    <property type="entry name" value="NAD(P)-binding Rossmann-fold domains"/>
    <property type="match status" value="1"/>
</dbReference>